<gene>
    <name evidence="2" type="ORF">LCGC14_1103920</name>
</gene>
<name>A0A0F9MDA5_9ZZZZ</name>
<dbReference type="Pfam" id="PF02661">
    <property type="entry name" value="Fic"/>
    <property type="match status" value="1"/>
</dbReference>
<organism evidence="2">
    <name type="scientific">marine sediment metagenome</name>
    <dbReference type="NCBI Taxonomy" id="412755"/>
    <lineage>
        <taxon>unclassified sequences</taxon>
        <taxon>metagenomes</taxon>
        <taxon>ecological metagenomes</taxon>
    </lineage>
</organism>
<evidence type="ECO:0000313" key="2">
    <source>
        <dbReference type="EMBL" id="KKN03819.1"/>
    </source>
</evidence>
<dbReference type="AlphaFoldDB" id="A0A0F9MDA5"/>
<dbReference type="InterPro" id="IPR036597">
    <property type="entry name" value="Fido-like_dom_sf"/>
</dbReference>
<accession>A0A0F9MDA5</accession>
<dbReference type="InterPro" id="IPR040198">
    <property type="entry name" value="Fido_containing"/>
</dbReference>
<dbReference type="PANTHER" id="PTHR13504">
    <property type="entry name" value="FIDO DOMAIN-CONTAINING PROTEIN DDB_G0283145"/>
    <property type="match status" value="1"/>
</dbReference>
<protein>
    <recommendedName>
        <fullName evidence="1">Fido domain-containing protein</fullName>
    </recommendedName>
</protein>
<evidence type="ECO:0000259" key="1">
    <source>
        <dbReference type="PROSITE" id="PS51459"/>
    </source>
</evidence>
<dbReference type="InterPro" id="IPR003812">
    <property type="entry name" value="Fido"/>
</dbReference>
<dbReference type="SUPFAM" id="SSF140931">
    <property type="entry name" value="Fic-like"/>
    <property type="match status" value="1"/>
</dbReference>
<dbReference type="PROSITE" id="PS51459">
    <property type="entry name" value="FIDO"/>
    <property type="match status" value="1"/>
</dbReference>
<reference evidence="2" key="1">
    <citation type="journal article" date="2015" name="Nature">
        <title>Complex archaea that bridge the gap between prokaryotes and eukaryotes.</title>
        <authorList>
            <person name="Spang A."/>
            <person name="Saw J.H."/>
            <person name="Jorgensen S.L."/>
            <person name="Zaremba-Niedzwiedzka K."/>
            <person name="Martijn J."/>
            <person name="Lind A.E."/>
            <person name="van Eijk R."/>
            <person name="Schleper C."/>
            <person name="Guy L."/>
            <person name="Ettema T.J."/>
        </authorList>
    </citation>
    <scope>NUCLEOTIDE SEQUENCE</scope>
</reference>
<comment type="caution">
    <text evidence="2">The sequence shown here is derived from an EMBL/GenBank/DDBJ whole genome shotgun (WGS) entry which is preliminary data.</text>
</comment>
<dbReference type="Gene3D" id="1.10.3290.10">
    <property type="entry name" value="Fido-like domain"/>
    <property type="match status" value="1"/>
</dbReference>
<dbReference type="PANTHER" id="PTHR13504:SF38">
    <property type="entry name" value="FIDO DOMAIN-CONTAINING PROTEIN"/>
    <property type="match status" value="1"/>
</dbReference>
<sequence>MLEQHIRESNAIEGLPNEGLYLSNSLLAARLVVIAAHEGQVLHPRVLHALVMDGLELPGDHKPGEYRRCRVRVGAFEPPPPDAIGLPLNAWWDNMFGVAAWDSHAEFERIHPFPDGNGRVGRLVYWNEQLLRDEEPELIHAAERHAYYARLEAYRASVGRHRK</sequence>
<dbReference type="EMBL" id="LAZR01004993">
    <property type="protein sequence ID" value="KKN03819.1"/>
    <property type="molecule type" value="Genomic_DNA"/>
</dbReference>
<proteinExistence type="predicted"/>
<feature type="domain" description="Fido" evidence="1">
    <location>
        <begin position="34"/>
        <end position="163"/>
    </location>
</feature>